<evidence type="ECO:0000256" key="2">
    <source>
        <dbReference type="ARBA" id="ARBA00022692"/>
    </source>
</evidence>
<reference evidence="8 9" key="1">
    <citation type="submission" date="2019-05" db="EMBL/GenBank/DDBJ databases">
        <title>Draft genome sequence of Actinomadura sp. 14C53.</title>
        <authorList>
            <person name="Saricaoglu S."/>
            <person name="Isik K."/>
        </authorList>
    </citation>
    <scope>NUCLEOTIDE SEQUENCE [LARGE SCALE GENOMIC DNA]</scope>
    <source>
        <strain evidence="8 9">14C53</strain>
    </source>
</reference>
<dbReference type="InterPro" id="IPR026841">
    <property type="entry name" value="Aur1/Ipt1"/>
</dbReference>
<feature type="compositionally biased region" description="Polar residues" evidence="5">
    <location>
        <begin position="271"/>
        <end position="283"/>
    </location>
</feature>
<evidence type="ECO:0000313" key="9">
    <source>
        <dbReference type="Proteomes" id="UP000309174"/>
    </source>
</evidence>
<feature type="domain" description="Inositolphosphotransferase Aur1/Ipt1" evidence="7">
    <location>
        <begin position="36"/>
        <end position="218"/>
    </location>
</feature>
<keyword evidence="4 6" id="KW-0472">Membrane</keyword>
<evidence type="ECO:0000256" key="5">
    <source>
        <dbReference type="SAM" id="MobiDB-lite"/>
    </source>
</evidence>
<keyword evidence="3 6" id="KW-1133">Transmembrane helix</keyword>
<evidence type="ECO:0000259" key="7">
    <source>
        <dbReference type="Pfam" id="PF14378"/>
    </source>
</evidence>
<feature type="transmembrane region" description="Helical" evidence="6">
    <location>
        <begin position="152"/>
        <end position="171"/>
    </location>
</feature>
<organism evidence="8 9">
    <name type="scientific">Actinomadura soli</name>
    <dbReference type="NCBI Taxonomy" id="2508997"/>
    <lineage>
        <taxon>Bacteria</taxon>
        <taxon>Bacillati</taxon>
        <taxon>Actinomycetota</taxon>
        <taxon>Actinomycetes</taxon>
        <taxon>Streptosporangiales</taxon>
        <taxon>Thermomonosporaceae</taxon>
        <taxon>Actinomadura</taxon>
    </lineage>
</organism>
<feature type="transmembrane region" description="Helical" evidence="6">
    <location>
        <begin position="201"/>
        <end position="224"/>
    </location>
</feature>
<evidence type="ECO:0000256" key="6">
    <source>
        <dbReference type="SAM" id="Phobius"/>
    </source>
</evidence>
<gene>
    <name evidence="8" type="ORF">ETD83_07145</name>
</gene>
<dbReference type="PANTHER" id="PTHR31310:SF7">
    <property type="entry name" value="PA-PHOSPHATASE RELATED-FAMILY PROTEIN DDB_G0268928"/>
    <property type="match status" value="1"/>
</dbReference>
<keyword evidence="9" id="KW-1185">Reference proteome</keyword>
<feature type="transmembrane region" description="Helical" evidence="6">
    <location>
        <begin position="98"/>
        <end position="117"/>
    </location>
</feature>
<dbReference type="CDD" id="cd03386">
    <property type="entry name" value="PAP2_Aur1_like"/>
    <property type="match status" value="1"/>
</dbReference>
<protein>
    <submittedName>
        <fullName evidence="8">Phosphatase PAP2 family protein</fullName>
    </submittedName>
</protein>
<feature type="region of interest" description="Disordered" evidence="5">
    <location>
        <begin position="248"/>
        <end position="283"/>
    </location>
</feature>
<feature type="transmembrane region" description="Helical" evidence="6">
    <location>
        <begin position="178"/>
        <end position="195"/>
    </location>
</feature>
<name>A0A5C4JGM6_9ACTN</name>
<dbReference type="OrthoDB" id="5241565at2"/>
<dbReference type="AlphaFoldDB" id="A0A5C4JGM6"/>
<feature type="compositionally biased region" description="Low complexity" evidence="5">
    <location>
        <begin position="250"/>
        <end position="264"/>
    </location>
</feature>
<evidence type="ECO:0000256" key="4">
    <source>
        <dbReference type="ARBA" id="ARBA00023136"/>
    </source>
</evidence>
<evidence type="ECO:0000256" key="1">
    <source>
        <dbReference type="ARBA" id="ARBA00004141"/>
    </source>
</evidence>
<accession>A0A5C4JGM6</accession>
<evidence type="ECO:0000313" key="8">
    <source>
        <dbReference type="EMBL" id="TMR05079.1"/>
    </source>
</evidence>
<comment type="subcellular location">
    <subcellularLocation>
        <location evidence="1">Membrane</location>
        <topology evidence="1">Multi-pass membrane protein</topology>
    </subcellularLocation>
</comment>
<evidence type="ECO:0000256" key="3">
    <source>
        <dbReference type="ARBA" id="ARBA00022989"/>
    </source>
</evidence>
<feature type="transmembrane region" description="Helical" evidence="6">
    <location>
        <begin position="68"/>
        <end position="86"/>
    </location>
</feature>
<dbReference type="Proteomes" id="UP000309174">
    <property type="component" value="Unassembled WGS sequence"/>
</dbReference>
<proteinExistence type="predicted"/>
<dbReference type="PANTHER" id="PTHR31310">
    <property type="match status" value="1"/>
</dbReference>
<dbReference type="EMBL" id="VCKW01000024">
    <property type="protein sequence ID" value="TMR05079.1"/>
    <property type="molecule type" value="Genomic_DNA"/>
</dbReference>
<comment type="caution">
    <text evidence="8">The sequence shown here is derived from an EMBL/GenBank/DDBJ whole genome shotgun (WGS) entry which is preliminary data.</text>
</comment>
<dbReference type="InterPro" id="IPR052185">
    <property type="entry name" value="IPC_Synthase-Related"/>
</dbReference>
<keyword evidence="2 6" id="KW-0812">Transmembrane</keyword>
<sequence length="283" mass="31019">MWRELLLVVLFYTGYTLTRIILVQDGTGPAFAHADQILGVERYLGLDVELHLNQTLLSVPWLARSANIFYATMHFIVTLGVVLWLYRYRPEHYRWLRTSIMTATGVALIGFWLYPLAPPRFLHNEGFVDPVTALHSLGLYASDASGTLTNQYAAMPSMHAGWSLWCGIVLVKLATQKWAKALGALYPITTVYVILATANHYVLDAVAGFALVGGAAWLSWILYVRYPEPIIVARARIAHGIAHRVRRGAGEPAPGHGHGHAAAATGGGATRSTYNSGRTSQPA</sequence>
<dbReference type="GO" id="GO:0016020">
    <property type="term" value="C:membrane"/>
    <property type="evidence" value="ECO:0007669"/>
    <property type="project" value="UniProtKB-SubCell"/>
</dbReference>
<dbReference type="Pfam" id="PF14378">
    <property type="entry name" value="PAP2_3"/>
    <property type="match status" value="1"/>
</dbReference>